<name>M6VWG9_LEPBO</name>
<comment type="caution">
    <text evidence="1">The sequence shown here is derived from an EMBL/GenBank/DDBJ whole genome shotgun (WGS) entry which is preliminary data.</text>
</comment>
<evidence type="ECO:0000313" key="2">
    <source>
        <dbReference type="Proteomes" id="UP000012159"/>
    </source>
</evidence>
<dbReference type="Proteomes" id="UP000012159">
    <property type="component" value="Unassembled WGS sequence"/>
</dbReference>
<gene>
    <name evidence="1" type="ORF">LEP1GSC133_2110</name>
</gene>
<proteinExistence type="predicted"/>
<sequence>MYICAPLRTSPEILKSIPKSWDKIAVIIDKFATKNARVPAITSLWESFYRFSDDLFRFTFQVLEQALSKTNLSFMLNPKIGDE</sequence>
<dbReference type="AlphaFoldDB" id="M6VWG9"/>
<protein>
    <submittedName>
        <fullName evidence="1">Uncharacterized protein</fullName>
    </submittedName>
</protein>
<evidence type="ECO:0000313" key="1">
    <source>
        <dbReference type="EMBL" id="EMO61852.1"/>
    </source>
</evidence>
<organism evidence="1 2">
    <name type="scientific">Leptospira borgpetersenii serovar Pomona str. 200901868</name>
    <dbReference type="NCBI Taxonomy" id="1192866"/>
    <lineage>
        <taxon>Bacteria</taxon>
        <taxon>Pseudomonadati</taxon>
        <taxon>Spirochaetota</taxon>
        <taxon>Spirochaetia</taxon>
        <taxon>Leptospirales</taxon>
        <taxon>Leptospiraceae</taxon>
        <taxon>Leptospira</taxon>
    </lineage>
</organism>
<reference evidence="1 2" key="1">
    <citation type="submission" date="2013-01" db="EMBL/GenBank/DDBJ databases">
        <authorList>
            <person name="Harkins D.M."/>
            <person name="Durkin A.S."/>
            <person name="Brinkac L.M."/>
            <person name="Haft D.H."/>
            <person name="Selengut J.D."/>
            <person name="Sanka R."/>
            <person name="DePew J."/>
            <person name="Purushe J."/>
            <person name="Picardeau M."/>
            <person name="Werts C."/>
            <person name="Goarant C."/>
            <person name="Vinetz J.M."/>
            <person name="Sutton G.G."/>
            <person name="Nierman W.C."/>
            <person name="Fouts D.E."/>
        </authorList>
    </citation>
    <scope>NUCLEOTIDE SEQUENCE [LARGE SCALE GENOMIC DNA]</scope>
    <source>
        <strain evidence="1 2">200901868</strain>
    </source>
</reference>
<accession>M6VWG9</accession>
<dbReference type="EMBL" id="AKWF02000090">
    <property type="protein sequence ID" value="EMO61852.1"/>
    <property type="molecule type" value="Genomic_DNA"/>
</dbReference>